<comment type="catalytic activity">
    <reaction evidence="1 16">
        <text>(R)-pantothenate + ATP = (R)-4'-phosphopantothenate + ADP + H(+)</text>
        <dbReference type="Rhea" id="RHEA:16373"/>
        <dbReference type="ChEBI" id="CHEBI:10986"/>
        <dbReference type="ChEBI" id="CHEBI:15378"/>
        <dbReference type="ChEBI" id="CHEBI:29032"/>
        <dbReference type="ChEBI" id="CHEBI:30616"/>
        <dbReference type="ChEBI" id="CHEBI:456216"/>
        <dbReference type="EC" id="2.7.1.33"/>
    </reaction>
</comment>
<dbReference type="Pfam" id="PF03309">
    <property type="entry name" value="Pan_kinase"/>
    <property type="match status" value="1"/>
</dbReference>
<sequence length="262" mass="28499">MLLAFDTGNTNTVIGLYDGDELCGSWRFATDPRRTVDEYGLFCFDLFNFHQYNFADVDSMIISSVVPDVTSTLAAMGRQYFHVEPLVVEAGIKTGLPIRYENPKEVGADRIVNAVAAIDRYGTPCIIVDFGTATTFCVVNEQGEYMGGAITTGIGISMDALFSHAAKLPKVDLKAPPSAIGRNTVNAMQSGLVYGYAGLVDAMIVRLCDEMGYDPEKTAVVATGGRSDMICKHTSYVDKVDMKLTIHGLRILADRNRSDAHD</sequence>
<evidence type="ECO:0000256" key="7">
    <source>
        <dbReference type="ARBA" id="ARBA00022490"/>
    </source>
</evidence>
<evidence type="ECO:0000256" key="14">
    <source>
        <dbReference type="ARBA" id="ARBA00038036"/>
    </source>
</evidence>
<dbReference type="OrthoDB" id="9804707at2"/>
<dbReference type="Proteomes" id="UP000198995">
    <property type="component" value="Unassembled WGS sequence"/>
</dbReference>
<feature type="binding site" evidence="16">
    <location>
        <begin position="107"/>
        <end position="110"/>
    </location>
    <ligand>
        <name>substrate</name>
    </ligand>
</feature>
<dbReference type="HAMAP" id="MF_01274">
    <property type="entry name" value="Pantothen_kinase_3"/>
    <property type="match status" value="1"/>
</dbReference>
<evidence type="ECO:0000256" key="12">
    <source>
        <dbReference type="ARBA" id="ARBA00022958"/>
    </source>
</evidence>
<gene>
    <name evidence="16" type="primary">coaX</name>
    <name evidence="17" type="ORF">SAMN04489866_10442</name>
</gene>
<dbReference type="AlphaFoldDB" id="A0A1G6VHR1"/>
<organism evidence="17 18">
    <name type="scientific">Peptococcus niger</name>
    <dbReference type="NCBI Taxonomy" id="2741"/>
    <lineage>
        <taxon>Bacteria</taxon>
        <taxon>Bacillati</taxon>
        <taxon>Bacillota</taxon>
        <taxon>Clostridia</taxon>
        <taxon>Eubacteriales</taxon>
        <taxon>Peptococcaceae</taxon>
        <taxon>Peptococcus</taxon>
    </lineage>
</organism>
<protein>
    <recommendedName>
        <fullName evidence="15 16">Type III pantothenate kinase</fullName>
        <ecNumber evidence="6 16">2.7.1.33</ecNumber>
    </recommendedName>
    <alternativeName>
        <fullName evidence="16">PanK-III</fullName>
    </alternativeName>
    <alternativeName>
        <fullName evidence="16">Pantothenic acid kinase</fullName>
    </alternativeName>
</protein>
<keyword evidence="13 16" id="KW-0173">Coenzyme A biosynthesis</keyword>
<comment type="cofactor">
    <cofactor evidence="16">
        <name>NH4(+)</name>
        <dbReference type="ChEBI" id="CHEBI:28938"/>
    </cofactor>
    <cofactor evidence="16">
        <name>K(+)</name>
        <dbReference type="ChEBI" id="CHEBI:29103"/>
    </cofactor>
    <text evidence="16">A monovalent cation. Ammonium or potassium.</text>
</comment>
<evidence type="ECO:0000256" key="10">
    <source>
        <dbReference type="ARBA" id="ARBA00022777"/>
    </source>
</evidence>
<dbReference type="InterPro" id="IPR004619">
    <property type="entry name" value="Type_III_PanK"/>
</dbReference>
<evidence type="ECO:0000256" key="5">
    <source>
        <dbReference type="ARBA" id="ARBA00011738"/>
    </source>
</evidence>
<keyword evidence="8 16" id="KW-0808">Transferase</keyword>
<comment type="cofactor">
    <cofactor evidence="2">
        <name>K(+)</name>
        <dbReference type="ChEBI" id="CHEBI:29103"/>
    </cofactor>
</comment>
<evidence type="ECO:0000256" key="3">
    <source>
        <dbReference type="ARBA" id="ARBA00004496"/>
    </source>
</evidence>
<evidence type="ECO:0000256" key="9">
    <source>
        <dbReference type="ARBA" id="ARBA00022741"/>
    </source>
</evidence>
<feature type="binding site" evidence="16">
    <location>
        <position position="100"/>
    </location>
    <ligand>
        <name>substrate</name>
    </ligand>
</feature>
<dbReference type="GO" id="GO:0046872">
    <property type="term" value="F:metal ion binding"/>
    <property type="evidence" value="ECO:0007669"/>
    <property type="project" value="UniProtKB-KW"/>
</dbReference>
<accession>A0A1G6VHR1</accession>
<dbReference type="CDD" id="cd24015">
    <property type="entry name" value="ASKHA_NBD_PanK-III"/>
    <property type="match status" value="1"/>
</dbReference>
<comment type="function">
    <text evidence="16">Catalyzes the phosphorylation of pantothenate (Pan), the first step in CoA biosynthesis.</text>
</comment>
<keyword evidence="16" id="KW-0479">Metal-binding</keyword>
<evidence type="ECO:0000313" key="17">
    <source>
        <dbReference type="EMBL" id="SDD53172.1"/>
    </source>
</evidence>
<keyword evidence="10 16" id="KW-0418">Kinase</keyword>
<dbReference type="GO" id="GO:0004594">
    <property type="term" value="F:pantothenate kinase activity"/>
    <property type="evidence" value="ECO:0007669"/>
    <property type="project" value="UniProtKB-UniRule"/>
</dbReference>
<keyword evidence="9 16" id="KW-0547">Nucleotide-binding</keyword>
<keyword evidence="7 16" id="KW-0963">Cytoplasm</keyword>
<evidence type="ECO:0000256" key="13">
    <source>
        <dbReference type="ARBA" id="ARBA00022993"/>
    </source>
</evidence>
<comment type="subcellular location">
    <subcellularLocation>
        <location evidence="3 16">Cytoplasm</location>
    </subcellularLocation>
</comment>
<feature type="active site" description="Proton acceptor" evidence="16">
    <location>
        <position position="109"/>
    </location>
</feature>
<feature type="binding site" evidence="16">
    <location>
        <position position="129"/>
    </location>
    <ligand>
        <name>K(+)</name>
        <dbReference type="ChEBI" id="CHEBI:29103"/>
    </ligand>
</feature>
<dbReference type="PANTHER" id="PTHR34265:SF1">
    <property type="entry name" value="TYPE III PANTOTHENATE KINASE"/>
    <property type="match status" value="1"/>
</dbReference>
<feature type="binding site" evidence="16">
    <location>
        <position position="132"/>
    </location>
    <ligand>
        <name>ATP</name>
        <dbReference type="ChEBI" id="CHEBI:30616"/>
    </ligand>
</feature>
<evidence type="ECO:0000256" key="16">
    <source>
        <dbReference type="HAMAP-Rule" id="MF_01274"/>
    </source>
</evidence>
<keyword evidence="11 16" id="KW-0067">ATP-binding</keyword>
<feature type="binding site" evidence="16">
    <location>
        <begin position="6"/>
        <end position="13"/>
    </location>
    <ligand>
        <name>ATP</name>
        <dbReference type="ChEBI" id="CHEBI:30616"/>
    </ligand>
</feature>
<comment type="pathway">
    <text evidence="4 16">Cofactor biosynthesis; coenzyme A biosynthesis; CoA from (R)-pantothenate: step 1/5.</text>
</comment>
<reference evidence="17 18" key="1">
    <citation type="submission" date="2016-10" db="EMBL/GenBank/DDBJ databases">
        <authorList>
            <person name="de Groot N.N."/>
        </authorList>
    </citation>
    <scope>NUCLEOTIDE SEQUENCE [LARGE SCALE GENOMIC DNA]</scope>
    <source>
        <strain evidence="17 18">DSM 20475</strain>
    </source>
</reference>
<dbReference type="EC" id="2.7.1.33" evidence="6 16"/>
<comment type="similarity">
    <text evidence="14 16">Belongs to the type III pantothenate kinase family.</text>
</comment>
<dbReference type="GO" id="GO:0005524">
    <property type="term" value="F:ATP binding"/>
    <property type="evidence" value="ECO:0007669"/>
    <property type="project" value="UniProtKB-UniRule"/>
</dbReference>
<dbReference type="NCBIfam" id="NF009848">
    <property type="entry name" value="PRK13318.1-6"/>
    <property type="match status" value="1"/>
</dbReference>
<comment type="subunit">
    <text evidence="5 16">Homodimer.</text>
</comment>
<keyword evidence="18" id="KW-1185">Reference proteome</keyword>
<proteinExistence type="inferred from homology"/>
<dbReference type="UniPathway" id="UPA00241">
    <property type="reaction ID" value="UER00352"/>
</dbReference>
<evidence type="ECO:0000256" key="6">
    <source>
        <dbReference type="ARBA" id="ARBA00012102"/>
    </source>
</evidence>
<evidence type="ECO:0000313" key="18">
    <source>
        <dbReference type="Proteomes" id="UP000198995"/>
    </source>
</evidence>
<keyword evidence="12 16" id="KW-0630">Potassium</keyword>
<dbReference type="STRING" id="2741.SAMN04489866_10442"/>
<evidence type="ECO:0000256" key="15">
    <source>
        <dbReference type="ARBA" id="ARBA00040883"/>
    </source>
</evidence>
<dbReference type="PANTHER" id="PTHR34265">
    <property type="entry name" value="TYPE III PANTOTHENATE KINASE"/>
    <property type="match status" value="1"/>
</dbReference>
<dbReference type="NCBIfam" id="TIGR00671">
    <property type="entry name" value="baf"/>
    <property type="match status" value="1"/>
</dbReference>
<evidence type="ECO:0000256" key="2">
    <source>
        <dbReference type="ARBA" id="ARBA00001958"/>
    </source>
</evidence>
<dbReference type="RefSeq" id="WP_091791508.1">
    <property type="nucleotide sequence ID" value="NZ_FNAF01000004.1"/>
</dbReference>
<dbReference type="NCBIfam" id="NF009855">
    <property type="entry name" value="PRK13321.1"/>
    <property type="match status" value="1"/>
</dbReference>
<dbReference type="InterPro" id="IPR043129">
    <property type="entry name" value="ATPase_NBD"/>
</dbReference>
<feature type="binding site" evidence="16">
    <location>
        <position position="184"/>
    </location>
    <ligand>
        <name>substrate</name>
    </ligand>
</feature>
<dbReference type="Gene3D" id="3.30.420.40">
    <property type="match status" value="2"/>
</dbReference>
<evidence type="ECO:0000256" key="1">
    <source>
        <dbReference type="ARBA" id="ARBA00001206"/>
    </source>
</evidence>
<dbReference type="GO" id="GO:0005737">
    <property type="term" value="C:cytoplasm"/>
    <property type="evidence" value="ECO:0007669"/>
    <property type="project" value="UniProtKB-SubCell"/>
</dbReference>
<evidence type="ECO:0000256" key="8">
    <source>
        <dbReference type="ARBA" id="ARBA00022679"/>
    </source>
</evidence>
<evidence type="ECO:0000256" key="11">
    <source>
        <dbReference type="ARBA" id="ARBA00022840"/>
    </source>
</evidence>
<dbReference type="GO" id="GO:0015937">
    <property type="term" value="P:coenzyme A biosynthetic process"/>
    <property type="evidence" value="ECO:0007669"/>
    <property type="project" value="UniProtKB-UniRule"/>
</dbReference>
<dbReference type="SUPFAM" id="SSF53067">
    <property type="entry name" value="Actin-like ATPase domain"/>
    <property type="match status" value="2"/>
</dbReference>
<evidence type="ECO:0000256" key="4">
    <source>
        <dbReference type="ARBA" id="ARBA00005225"/>
    </source>
</evidence>
<name>A0A1G6VHR1_PEPNI</name>
<dbReference type="EMBL" id="FNAF01000004">
    <property type="protein sequence ID" value="SDD53172.1"/>
    <property type="molecule type" value="Genomic_DNA"/>
</dbReference>